<proteinExistence type="predicted"/>
<accession>F3Z469</accession>
<evidence type="ECO:0000313" key="2">
    <source>
        <dbReference type="Proteomes" id="UP000007844"/>
    </source>
</evidence>
<dbReference type="AlphaFoldDB" id="F3Z469"/>
<dbReference type="EMBL" id="CP003221">
    <property type="protein sequence ID" value="EGJ51611.1"/>
    <property type="molecule type" value="Genomic_DNA"/>
</dbReference>
<dbReference type="Proteomes" id="UP000007844">
    <property type="component" value="Chromosome"/>
</dbReference>
<dbReference type="KEGG" id="daf:Desaf_3321"/>
<dbReference type="HOGENOM" id="CLU_2301228_0_0_7"/>
<evidence type="ECO:0000313" key="1">
    <source>
        <dbReference type="EMBL" id="EGJ51611.1"/>
    </source>
</evidence>
<sequence>MRIESSCLHYAMGSLRGLTEQAVVGRCGRIAASGNAEAGEPEAEGPGGHARRVEDLALDQYRPGRMALTLELLEQASAAVFMELVAPSRPQPGDNLDRQV</sequence>
<gene>
    <name evidence="1" type="ORF">Desaf_3321</name>
</gene>
<keyword evidence="2" id="KW-1185">Reference proteome</keyword>
<name>F3Z469_DESAF</name>
<reference evidence="1 2" key="1">
    <citation type="journal article" date="2011" name="J. Bacteriol.">
        <title>Genome sequence of the mercury-methylating and pleomorphic Desulfovibrio africanus Strain Walvis Bay.</title>
        <authorList>
            <person name="Brown S.D."/>
            <person name="Wall J.D."/>
            <person name="Kucken A.M."/>
            <person name="Gilmour C.C."/>
            <person name="Podar M."/>
            <person name="Brandt C.C."/>
            <person name="Teshima H."/>
            <person name="Detter J.C."/>
            <person name="Han C.S."/>
            <person name="Land M.L."/>
            <person name="Lucas S."/>
            <person name="Han J."/>
            <person name="Pennacchio L."/>
            <person name="Nolan M."/>
            <person name="Pitluck S."/>
            <person name="Woyke T."/>
            <person name="Goodwin L."/>
            <person name="Palumbo A.V."/>
            <person name="Elias D.A."/>
        </authorList>
    </citation>
    <scope>NUCLEOTIDE SEQUENCE [LARGE SCALE GENOMIC DNA]</scope>
    <source>
        <strain evidence="1 2">Walvis Bay</strain>
    </source>
</reference>
<protein>
    <submittedName>
        <fullName evidence="1">Uncharacterized protein</fullName>
    </submittedName>
</protein>
<organism evidence="1 2">
    <name type="scientific">Desulfocurvibacter africanus subsp. africanus str. Walvis Bay</name>
    <dbReference type="NCBI Taxonomy" id="690850"/>
    <lineage>
        <taxon>Bacteria</taxon>
        <taxon>Pseudomonadati</taxon>
        <taxon>Thermodesulfobacteriota</taxon>
        <taxon>Desulfovibrionia</taxon>
        <taxon>Desulfovibrionales</taxon>
        <taxon>Desulfovibrionaceae</taxon>
        <taxon>Desulfocurvibacter</taxon>
    </lineage>
</organism>